<dbReference type="Gene3D" id="1.10.1740.10">
    <property type="match status" value="1"/>
</dbReference>
<dbReference type="NCBIfam" id="TIGR02983">
    <property type="entry name" value="SigE-fam_strep"/>
    <property type="match status" value="1"/>
</dbReference>
<dbReference type="CDD" id="cd06171">
    <property type="entry name" value="Sigma70_r4"/>
    <property type="match status" value="1"/>
</dbReference>
<proteinExistence type="inferred from homology"/>
<organism evidence="9 10">
    <name type="scientific">Micromonospora craniellae</name>
    <dbReference type="NCBI Taxonomy" id="2294034"/>
    <lineage>
        <taxon>Bacteria</taxon>
        <taxon>Bacillati</taxon>
        <taxon>Actinomycetota</taxon>
        <taxon>Actinomycetes</taxon>
        <taxon>Micromonosporales</taxon>
        <taxon>Micromonosporaceae</taxon>
        <taxon>Micromonospora</taxon>
    </lineage>
</organism>
<sequence>MTDGHPAPPEGFAEFVTARSPALLRSAWLLTGDVGRAEDLLQTVLAAAWQRWSTVSTGHPEAYLRRALFTTYVSWWRRRWRSEVPSAAPPEHAGPGDPARETADRDALRRALARLSRQQRAIVVLRYAEDLSVERTAEVLGCSTNTVKVQSSRALRNLRADPNLDLFTKREVVS</sequence>
<evidence type="ECO:0000259" key="8">
    <source>
        <dbReference type="Pfam" id="PF08281"/>
    </source>
</evidence>
<reference evidence="9 10" key="1">
    <citation type="submission" date="2018-08" db="EMBL/GenBank/DDBJ databases">
        <title>Verrucosispora craniellae sp. nov., isolated from a marine sponge in the South China Sea.</title>
        <authorList>
            <person name="Li L."/>
            <person name="Lin H.W."/>
        </authorList>
    </citation>
    <scope>NUCLEOTIDE SEQUENCE [LARGE SCALE GENOMIC DNA]</scope>
    <source>
        <strain evidence="9 10">LHW63014</strain>
    </source>
</reference>
<evidence type="ECO:0000256" key="3">
    <source>
        <dbReference type="ARBA" id="ARBA00023082"/>
    </source>
</evidence>
<dbReference type="InterPro" id="IPR039425">
    <property type="entry name" value="RNA_pol_sigma-70-like"/>
</dbReference>
<evidence type="ECO:0000256" key="6">
    <source>
        <dbReference type="SAM" id="MobiDB-lite"/>
    </source>
</evidence>
<dbReference type="InterPro" id="IPR013249">
    <property type="entry name" value="RNA_pol_sigma70_r4_t2"/>
</dbReference>
<feature type="region of interest" description="Disordered" evidence="6">
    <location>
        <begin position="85"/>
        <end position="105"/>
    </location>
</feature>
<dbReference type="OrthoDB" id="3692620at2"/>
<gene>
    <name evidence="9" type="ORF">D0Q02_29430</name>
</gene>
<keyword evidence="5" id="KW-0804">Transcription</keyword>
<dbReference type="InterPro" id="IPR036388">
    <property type="entry name" value="WH-like_DNA-bd_sf"/>
</dbReference>
<dbReference type="RefSeq" id="WP_117231197.1">
    <property type="nucleotide sequence ID" value="NZ_CP061725.1"/>
</dbReference>
<keyword evidence="10" id="KW-1185">Reference proteome</keyword>
<dbReference type="EMBL" id="QVFU01000081">
    <property type="protein sequence ID" value="RFS41563.1"/>
    <property type="molecule type" value="Genomic_DNA"/>
</dbReference>
<dbReference type="Pfam" id="PF08281">
    <property type="entry name" value="Sigma70_r4_2"/>
    <property type="match status" value="1"/>
</dbReference>
<dbReference type="GO" id="GO:0016987">
    <property type="term" value="F:sigma factor activity"/>
    <property type="evidence" value="ECO:0007669"/>
    <property type="project" value="UniProtKB-KW"/>
</dbReference>
<dbReference type="InterPro" id="IPR013324">
    <property type="entry name" value="RNA_pol_sigma_r3/r4-like"/>
</dbReference>
<dbReference type="NCBIfam" id="TIGR02937">
    <property type="entry name" value="sigma70-ECF"/>
    <property type="match status" value="1"/>
</dbReference>
<evidence type="ECO:0000256" key="2">
    <source>
        <dbReference type="ARBA" id="ARBA00023015"/>
    </source>
</evidence>
<dbReference type="Gene3D" id="1.10.10.10">
    <property type="entry name" value="Winged helix-like DNA-binding domain superfamily/Winged helix DNA-binding domain"/>
    <property type="match status" value="1"/>
</dbReference>
<dbReference type="SUPFAM" id="SSF88659">
    <property type="entry name" value="Sigma3 and sigma4 domains of RNA polymerase sigma factors"/>
    <property type="match status" value="1"/>
</dbReference>
<evidence type="ECO:0000259" key="7">
    <source>
        <dbReference type="Pfam" id="PF04542"/>
    </source>
</evidence>
<dbReference type="SUPFAM" id="SSF88946">
    <property type="entry name" value="Sigma2 domain of RNA polymerase sigma factors"/>
    <property type="match status" value="1"/>
</dbReference>
<dbReference type="Proteomes" id="UP000262621">
    <property type="component" value="Unassembled WGS sequence"/>
</dbReference>
<dbReference type="GO" id="GO:0006352">
    <property type="term" value="P:DNA-templated transcription initiation"/>
    <property type="evidence" value="ECO:0007669"/>
    <property type="project" value="InterPro"/>
</dbReference>
<dbReference type="InterPro" id="IPR013325">
    <property type="entry name" value="RNA_pol_sigma_r2"/>
</dbReference>
<keyword evidence="2" id="KW-0805">Transcription regulation</keyword>
<keyword evidence="3" id="KW-0731">Sigma factor</keyword>
<name>A0A372FQU8_9ACTN</name>
<dbReference type="Pfam" id="PF04542">
    <property type="entry name" value="Sigma70_r2"/>
    <property type="match status" value="1"/>
</dbReference>
<feature type="domain" description="RNA polymerase sigma factor 70 region 4 type 2" evidence="8">
    <location>
        <begin position="106"/>
        <end position="158"/>
    </location>
</feature>
<dbReference type="InterPro" id="IPR007627">
    <property type="entry name" value="RNA_pol_sigma70_r2"/>
</dbReference>
<evidence type="ECO:0000256" key="4">
    <source>
        <dbReference type="ARBA" id="ARBA00023125"/>
    </source>
</evidence>
<comment type="similarity">
    <text evidence="1">Belongs to the sigma-70 factor family. ECF subfamily.</text>
</comment>
<evidence type="ECO:0000256" key="5">
    <source>
        <dbReference type="ARBA" id="ARBA00023163"/>
    </source>
</evidence>
<dbReference type="InterPro" id="IPR014325">
    <property type="entry name" value="RNA_pol_sigma-E_actinobac"/>
</dbReference>
<dbReference type="AlphaFoldDB" id="A0A372FQU8"/>
<comment type="caution">
    <text evidence="9">The sequence shown here is derived from an EMBL/GenBank/DDBJ whole genome shotgun (WGS) entry which is preliminary data.</text>
</comment>
<dbReference type="PANTHER" id="PTHR43133:SF50">
    <property type="entry name" value="ECF RNA POLYMERASE SIGMA FACTOR SIGM"/>
    <property type="match status" value="1"/>
</dbReference>
<keyword evidence="4" id="KW-0238">DNA-binding</keyword>
<evidence type="ECO:0000313" key="9">
    <source>
        <dbReference type="EMBL" id="RFS41563.1"/>
    </source>
</evidence>
<dbReference type="InterPro" id="IPR014284">
    <property type="entry name" value="RNA_pol_sigma-70_dom"/>
</dbReference>
<feature type="domain" description="RNA polymerase sigma-70 region 2" evidence="7">
    <location>
        <begin position="16"/>
        <end position="81"/>
    </location>
</feature>
<dbReference type="PANTHER" id="PTHR43133">
    <property type="entry name" value="RNA POLYMERASE ECF-TYPE SIGMA FACTO"/>
    <property type="match status" value="1"/>
</dbReference>
<dbReference type="GO" id="GO:0003677">
    <property type="term" value="F:DNA binding"/>
    <property type="evidence" value="ECO:0007669"/>
    <property type="project" value="UniProtKB-KW"/>
</dbReference>
<protein>
    <submittedName>
        <fullName evidence="9">SigE family RNA polymerase sigma factor</fullName>
    </submittedName>
</protein>
<evidence type="ECO:0000256" key="1">
    <source>
        <dbReference type="ARBA" id="ARBA00010641"/>
    </source>
</evidence>
<evidence type="ECO:0000313" key="10">
    <source>
        <dbReference type="Proteomes" id="UP000262621"/>
    </source>
</evidence>
<accession>A0A372FQU8</accession>